<proteinExistence type="predicted"/>
<feature type="compositionally biased region" description="Basic residues" evidence="1">
    <location>
        <begin position="1"/>
        <end position="20"/>
    </location>
</feature>
<protein>
    <submittedName>
        <fullName evidence="2">Uncharacterized protein</fullName>
    </submittedName>
</protein>
<evidence type="ECO:0000256" key="1">
    <source>
        <dbReference type="SAM" id="MobiDB-lite"/>
    </source>
</evidence>
<evidence type="ECO:0000313" key="3">
    <source>
        <dbReference type="Proteomes" id="UP001610432"/>
    </source>
</evidence>
<reference evidence="2 3" key="1">
    <citation type="submission" date="2024-07" db="EMBL/GenBank/DDBJ databases">
        <title>Section-level genome sequencing and comparative genomics of Aspergillus sections Usti and Cavernicolus.</title>
        <authorList>
            <consortium name="Lawrence Berkeley National Laboratory"/>
            <person name="Nybo J.L."/>
            <person name="Vesth T.C."/>
            <person name="Theobald S."/>
            <person name="Frisvad J.C."/>
            <person name="Larsen T.O."/>
            <person name="Kjaerboelling I."/>
            <person name="Rothschild-Mancinelli K."/>
            <person name="Lyhne E.K."/>
            <person name="Kogle M.E."/>
            <person name="Barry K."/>
            <person name="Clum A."/>
            <person name="Na H."/>
            <person name="Ledsgaard L."/>
            <person name="Lin J."/>
            <person name="Lipzen A."/>
            <person name="Kuo A."/>
            <person name="Riley R."/>
            <person name="Mondo S."/>
            <person name="Labutti K."/>
            <person name="Haridas S."/>
            <person name="Pangalinan J."/>
            <person name="Salamov A.A."/>
            <person name="Simmons B.A."/>
            <person name="Magnuson J.K."/>
            <person name="Chen J."/>
            <person name="Drula E."/>
            <person name="Henrissat B."/>
            <person name="Wiebenga A."/>
            <person name="Lubbers R.J."/>
            <person name="Gomes A.C."/>
            <person name="Macurrencykelacurrency M.R."/>
            <person name="Stajich J."/>
            <person name="Grigoriev I.V."/>
            <person name="Mortensen U.H."/>
            <person name="De Vries R.P."/>
            <person name="Baker S.E."/>
            <person name="Andersen M.R."/>
        </authorList>
    </citation>
    <scope>NUCLEOTIDE SEQUENCE [LARGE SCALE GENOMIC DNA]</scope>
    <source>
        <strain evidence="2 3">CBS 449.75</strain>
    </source>
</reference>
<organism evidence="2 3">
    <name type="scientific">Aspergillus lucknowensis</name>
    <dbReference type="NCBI Taxonomy" id="176173"/>
    <lineage>
        <taxon>Eukaryota</taxon>
        <taxon>Fungi</taxon>
        <taxon>Dikarya</taxon>
        <taxon>Ascomycota</taxon>
        <taxon>Pezizomycotina</taxon>
        <taxon>Eurotiomycetes</taxon>
        <taxon>Eurotiomycetidae</taxon>
        <taxon>Eurotiales</taxon>
        <taxon>Aspergillaceae</taxon>
        <taxon>Aspergillus</taxon>
        <taxon>Aspergillus subgen. Nidulantes</taxon>
    </lineage>
</organism>
<keyword evidence="3" id="KW-1185">Reference proteome</keyword>
<dbReference type="GeneID" id="98147232"/>
<feature type="compositionally biased region" description="Low complexity" evidence="1">
    <location>
        <begin position="48"/>
        <end position="59"/>
    </location>
</feature>
<dbReference type="RefSeq" id="XP_070890026.1">
    <property type="nucleotide sequence ID" value="XM_071032160.1"/>
</dbReference>
<gene>
    <name evidence="2" type="ORF">BJX67DRAFT_377657</name>
</gene>
<name>A0ABR4M383_9EURO</name>
<accession>A0ABR4M383</accession>
<dbReference type="EMBL" id="JBFXLQ010000004">
    <property type="protein sequence ID" value="KAL2871047.1"/>
    <property type="molecule type" value="Genomic_DNA"/>
</dbReference>
<dbReference type="Proteomes" id="UP001610432">
    <property type="component" value="Unassembled WGS sequence"/>
</dbReference>
<evidence type="ECO:0000313" key="2">
    <source>
        <dbReference type="EMBL" id="KAL2871047.1"/>
    </source>
</evidence>
<dbReference type="PANTHER" id="PTHR40628">
    <property type="entry name" value="CHROMO DOMAIN-CONTAINING PROTEIN"/>
    <property type="match status" value="1"/>
</dbReference>
<comment type="caution">
    <text evidence="2">The sequence shown here is derived from an EMBL/GenBank/DDBJ whole genome shotgun (WGS) entry which is preliminary data.</text>
</comment>
<dbReference type="PANTHER" id="PTHR40628:SF1">
    <property type="entry name" value="CHROMO DOMAIN-CONTAINING PROTEIN"/>
    <property type="match status" value="1"/>
</dbReference>
<sequence>MPSIKSHYRSYNHNRNRNRNRNQSPSLGPTTHVPKTHPNPQKRRHNRNNNNSGSSSGSGSRCWTWLLVPGNMHYAKNRSSFSSYRRAPSKIDGSRVLGVGTVELKVRRAPDDDRMNTLVLRDVLHMPGARCNGLCVGKYCEMNPGDGVKVCGEGFQAFSEGESEGEGKKEEEDGRRYGNGEKLWYGEGYHGRSRVVLWGDPHGSEDLEDDGGCVDMPGIDASAEELDTLYTRVRERSLI</sequence>
<feature type="region of interest" description="Disordered" evidence="1">
    <location>
        <begin position="1"/>
        <end position="59"/>
    </location>
</feature>